<dbReference type="Proteomes" id="UP001211044">
    <property type="component" value="Chromosome"/>
</dbReference>
<dbReference type="KEGG" id="wne:PIG85_07685"/>
<gene>
    <name evidence="1" type="ORF">PIG85_07685</name>
</gene>
<dbReference type="AlphaFoldDB" id="A0AB38XMP2"/>
<organism evidence="1 2">
    <name type="scientific">Winkia neuii subsp. anitrata</name>
    <dbReference type="NCBI Taxonomy" id="29318"/>
    <lineage>
        <taxon>Bacteria</taxon>
        <taxon>Bacillati</taxon>
        <taxon>Actinomycetota</taxon>
        <taxon>Actinomycetes</taxon>
        <taxon>Actinomycetales</taxon>
        <taxon>Actinomycetaceae</taxon>
        <taxon>Winkia</taxon>
    </lineage>
</organism>
<evidence type="ECO:0000313" key="2">
    <source>
        <dbReference type="Proteomes" id="UP001211044"/>
    </source>
</evidence>
<name>A0AB38XMP2_9ACTO</name>
<evidence type="ECO:0000313" key="1">
    <source>
        <dbReference type="EMBL" id="WCE45530.1"/>
    </source>
</evidence>
<protein>
    <submittedName>
        <fullName evidence="1">Uncharacterized protein</fullName>
    </submittedName>
</protein>
<sequence length="68" mass="7715">MNKFYNIRDLQGSRQANYLRLDNLAEAVRPWFAETADAKTMRAIAHLTDESKREAALSYLGLQLSKAA</sequence>
<proteinExistence type="predicted"/>
<dbReference type="RefSeq" id="WP_004807550.1">
    <property type="nucleotide sequence ID" value="NZ_CP116394.1"/>
</dbReference>
<dbReference type="EMBL" id="CP116394">
    <property type="protein sequence ID" value="WCE45530.1"/>
    <property type="molecule type" value="Genomic_DNA"/>
</dbReference>
<reference evidence="1" key="1">
    <citation type="submission" date="2023-01" db="EMBL/GenBank/DDBJ databases">
        <title>Comparative Genomic Analysis of the Clinically-Derived Winkia Strain NY0527 Provides Evidence into the Taxonomic Reassignment of Winkia neuii and Characterizes Their Virulence Traits.</title>
        <authorList>
            <person name="Cai X."/>
            <person name="Peng Y."/>
            <person name="Li M."/>
            <person name="Qiu Y."/>
            <person name="Wang Y."/>
            <person name="Xu L."/>
            <person name="Hou Q."/>
        </authorList>
    </citation>
    <scope>NUCLEOTIDE SEQUENCE</scope>
    <source>
        <strain evidence="1">NY0527</strain>
    </source>
</reference>
<accession>A0AB38XMP2</accession>